<dbReference type="Gene3D" id="1.10.10.10">
    <property type="entry name" value="Winged helix-like DNA-binding domain superfamily/Winged helix DNA-binding domain"/>
    <property type="match status" value="2"/>
</dbReference>
<dbReference type="EMBL" id="JACEQY010000049">
    <property type="protein sequence ID" value="MBA4865954.1"/>
    <property type="molecule type" value="Genomic_DNA"/>
</dbReference>
<protein>
    <submittedName>
        <fullName evidence="5">Helix-turn-helix transcriptional regulator</fullName>
    </submittedName>
</protein>
<dbReference type="InterPro" id="IPR016032">
    <property type="entry name" value="Sig_transdc_resp-reg_C-effctor"/>
</dbReference>
<gene>
    <name evidence="5" type="ORF">H1V43_32340</name>
</gene>
<dbReference type="PROSITE" id="PS00622">
    <property type="entry name" value="HTH_LUXR_1"/>
    <property type="match status" value="1"/>
</dbReference>
<evidence type="ECO:0000256" key="3">
    <source>
        <dbReference type="ARBA" id="ARBA00023163"/>
    </source>
</evidence>
<sequence length="156" mass="17042">MTQPLTPCQIRVIAGLARGHLAARIGQDLGISPRTVHNHILRAAARAGLHGRPQPQLVDYAYRHGYLADLAPEQRAPIFALSARLAQTLDCLARGLSVNGIADELGVGRDTAHEYRRRLYRLLQARTRAHAVALGWQMELLGRARPVPARVGRAAA</sequence>
<dbReference type="InterPro" id="IPR036388">
    <property type="entry name" value="WH-like_DNA-bd_sf"/>
</dbReference>
<dbReference type="Pfam" id="PF00196">
    <property type="entry name" value="GerE"/>
    <property type="match status" value="2"/>
</dbReference>
<keyword evidence="6" id="KW-1185">Reference proteome</keyword>
<dbReference type="RefSeq" id="WP_181867391.1">
    <property type="nucleotide sequence ID" value="NZ_JACEQY010000049.1"/>
</dbReference>
<dbReference type="SMART" id="SM00421">
    <property type="entry name" value="HTH_LUXR"/>
    <property type="match status" value="2"/>
</dbReference>
<dbReference type="InterPro" id="IPR039420">
    <property type="entry name" value="WalR-like"/>
</dbReference>
<dbReference type="Proteomes" id="UP000586976">
    <property type="component" value="Unassembled WGS sequence"/>
</dbReference>
<dbReference type="SUPFAM" id="SSF46894">
    <property type="entry name" value="C-terminal effector domain of the bipartite response regulators"/>
    <property type="match status" value="2"/>
</dbReference>
<evidence type="ECO:0000256" key="2">
    <source>
        <dbReference type="ARBA" id="ARBA00023125"/>
    </source>
</evidence>
<dbReference type="GO" id="GO:0006355">
    <property type="term" value="P:regulation of DNA-templated transcription"/>
    <property type="evidence" value="ECO:0007669"/>
    <property type="project" value="InterPro"/>
</dbReference>
<evidence type="ECO:0000313" key="5">
    <source>
        <dbReference type="EMBL" id="MBA4865954.1"/>
    </source>
</evidence>
<feature type="domain" description="HTH luxR-type" evidence="4">
    <location>
        <begin position="1"/>
        <end position="65"/>
    </location>
</feature>
<dbReference type="PROSITE" id="PS50043">
    <property type="entry name" value="HTH_LUXR_2"/>
    <property type="match status" value="1"/>
</dbReference>
<dbReference type="InterPro" id="IPR000792">
    <property type="entry name" value="Tscrpt_reg_LuxR_C"/>
</dbReference>
<comment type="caution">
    <text evidence="5">The sequence shown here is derived from an EMBL/GenBank/DDBJ whole genome shotgun (WGS) entry which is preliminary data.</text>
</comment>
<organism evidence="5 6">
    <name type="scientific">Streptomyces himalayensis subsp. aureolus</name>
    <dbReference type="NCBI Taxonomy" id="2758039"/>
    <lineage>
        <taxon>Bacteria</taxon>
        <taxon>Bacillati</taxon>
        <taxon>Actinomycetota</taxon>
        <taxon>Actinomycetes</taxon>
        <taxon>Kitasatosporales</taxon>
        <taxon>Streptomycetaceae</taxon>
        <taxon>Streptomyces</taxon>
        <taxon>Streptomyces himalayensis</taxon>
    </lineage>
</organism>
<keyword evidence="2" id="KW-0238">DNA-binding</keyword>
<keyword evidence="3" id="KW-0804">Transcription</keyword>
<dbReference type="AlphaFoldDB" id="A0A7W2D704"/>
<dbReference type="PANTHER" id="PTHR43214:SF24">
    <property type="entry name" value="TRANSCRIPTIONAL REGULATORY PROTEIN NARL-RELATED"/>
    <property type="match status" value="1"/>
</dbReference>
<dbReference type="GO" id="GO:0003677">
    <property type="term" value="F:DNA binding"/>
    <property type="evidence" value="ECO:0007669"/>
    <property type="project" value="UniProtKB-KW"/>
</dbReference>
<keyword evidence="1" id="KW-0805">Transcription regulation</keyword>
<evidence type="ECO:0000256" key="1">
    <source>
        <dbReference type="ARBA" id="ARBA00023015"/>
    </source>
</evidence>
<reference evidence="5 6" key="1">
    <citation type="submission" date="2020-07" db="EMBL/GenBank/DDBJ databases">
        <title>Streptomyces isolated from Indian soil.</title>
        <authorList>
            <person name="Mandal S."/>
            <person name="Maiti P.K."/>
        </authorList>
    </citation>
    <scope>NUCLEOTIDE SEQUENCE [LARGE SCALE GENOMIC DNA]</scope>
    <source>
        <strain evidence="5 6">PSKA54</strain>
    </source>
</reference>
<dbReference type="PANTHER" id="PTHR43214">
    <property type="entry name" value="TWO-COMPONENT RESPONSE REGULATOR"/>
    <property type="match status" value="1"/>
</dbReference>
<evidence type="ECO:0000313" key="6">
    <source>
        <dbReference type="Proteomes" id="UP000586976"/>
    </source>
</evidence>
<accession>A0A7W2D704</accession>
<evidence type="ECO:0000259" key="4">
    <source>
        <dbReference type="PROSITE" id="PS50043"/>
    </source>
</evidence>
<proteinExistence type="predicted"/>
<name>A0A7W2D704_9ACTN</name>